<name>A0AAV8PIE0_ENSVE</name>
<accession>A0AAV8PIE0</accession>
<organism evidence="1 2">
    <name type="scientific">Ensete ventricosum</name>
    <name type="common">Abyssinian banana</name>
    <name type="synonym">Musa ensete</name>
    <dbReference type="NCBI Taxonomy" id="4639"/>
    <lineage>
        <taxon>Eukaryota</taxon>
        <taxon>Viridiplantae</taxon>
        <taxon>Streptophyta</taxon>
        <taxon>Embryophyta</taxon>
        <taxon>Tracheophyta</taxon>
        <taxon>Spermatophyta</taxon>
        <taxon>Magnoliopsida</taxon>
        <taxon>Liliopsida</taxon>
        <taxon>Zingiberales</taxon>
        <taxon>Musaceae</taxon>
        <taxon>Ensete</taxon>
    </lineage>
</organism>
<dbReference type="AlphaFoldDB" id="A0AAV8PIE0"/>
<dbReference type="Proteomes" id="UP001222027">
    <property type="component" value="Unassembled WGS sequence"/>
</dbReference>
<evidence type="ECO:0000313" key="1">
    <source>
        <dbReference type="EMBL" id="KAJ8491844.1"/>
    </source>
</evidence>
<sequence length="96" mass="10907">MERCFLEVNNRQFRPRSSSHATSFTIPPSISSNMWPATEKDATRRPRILPPLYSRTALPLVIGRGPAMVQLRGARKIVWSFGRGIPAWEPRPSSFN</sequence>
<dbReference type="EMBL" id="JAQQAF010000004">
    <property type="protein sequence ID" value="KAJ8491844.1"/>
    <property type="molecule type" value="Genomic_DNA"/>
</dbReference>
<reference evidence="1 2" key="1">
    <citation type="submission" date="2022-12" db="EMBL/GenBank/DDBJ databases">
        <title>Chromosome-scale assembly of the Ensete ventricosum genome.</title>
        <authorList>
            <person name="Dussert Y."/>
            <person name="Stocks J."/>
            <person name="Wendawek A."/>
            <person name="Woldeyes F."/>
            <person name="Nichols R.A."/>
            <person name="Borrell J.S."/>
        </authorList>
    </citation>
    <scope>NUCLEOTIDE SEQUENCE [LARGE SCALE GENOMIC DNA]</scope>
    <source>
        <strain evidence="2">cv. Maze</strain>
        <tissue evidence="1">Seeds</tissue>
    </source>
</reference>
<protein>
    <submittedName>
        <fullName evidence="1">Uncharacterized protein</fullName>
    </submittedName>
</protein>
<proteinExistence type="predicted"/>
<evidence type="ECO:0000313" key="2">
    <source>
        <dbReference type="Proteomes" id="UP001222027"/>
    </source>
</evidence>
<keyword evidence="2" id="KW-1185">Reference proteome</keyword>
<comment type="caution">
    <text evidence="1">The sequence shown here is derived from an EMBL/GenBank/DDBJ whole genome shotgun (WGS) entry which is preliminary data.</text>
</comment>
<gene>
    <name evidence="1" type="ORF">OPV22_013565</name>
</gene>